<evidence type="ECO:0000259" key="3">
    <source>
        <dbReference type="Pfam" id="PF00582"/>
    </source>
</evidence>
<dbReference type="PANTHER" id="PTHR46268">
    <property type="entry name" value="STRESS RESPONSE PROTEIN NHAX"/>
    <property type="match status" value="1"/>
</dbReference>
<evidence type="ECO:0000313" key="4">
    <source>
        <dbReference type="EMBL" id="MFC4247020.1"/>
    </source>
</evidence>
<dbReference type="EMBL" id="JBHSDJ010000024">
    <property type="protein sequence ID" value="MFC4247020.1"/>
    <property type="molecule type" value="Genomic_DNA"/>
</dbReference>
<reference evidence="4 5" key="1">
    <citation type="journal article" date="2014" name="Int. J. Syst. Evol. Microbiol.">
        <title>Complete genome sequence of Corynebacterium casei LMG S-19264T (=DSM 44701T), isolated from a smear-ripened cheese.</title>
        <authorList>
            <consortium name="US DOE Joint Genome Institute (JGI-PGF)"/>
            <person name="Walter F."/>
            <person name="Albersmeier A."/>
            <person name="Kalinowski J."/>
            <person name="Ruckert C."/>
        </authorList>
    </citation>
    <scope>NUCLEOTIDE SEQUENCE [LARGE SCALE GENOMIC DNA]</scope>
    <source>
        <strain evidence="4 5">IBRC-M 10912</strain>
    </source>
</reference>
<dbReference type="CDD" id="cd00293">
    <property type="entry name" value="USP-like"/>
    <property type="match status" value="1"/>
</dbReference>
<dbReference type="RefSeq" id="WP_246971042.1">
    <property type="nucleotide sequence ID" value="NZ_CP095397.1"/>
</dbReference>
<accession>A0ABD5NZ57</accession>
<feature type="domain" description="UspA" evidence="3">
    <location>
        <begin position="4"/>
        <end position="142"/>
    </location>
</feature>
<dbReference type="Proteomes" id="UP001595821">
    <property type="component" value="Unassembled WGS sequence"/>
</dbReference>
<sequence length="142" mass="15646">MTQYDVVLVPTDWSPPAERGVDHGLELAANNAADVHFVYVLDRTRYGDTPAISSYELALEEAEDQAIERLEELADRARDRGLTADVHCRRGTPHEEIVGLAETIDADLVVMGKHGEGQAETPHIGSVADRVLRTTERPVFTV</sequence>
<protein>
    <submittedName>
        <fullName evidence="4">Universal stress protein</fullName>
    </submittedName>
</protein>
<dbReference type="GeneID" id="71852166"/>
<comment type="similarity">
    <text evidence="1">Belongs to the universal stress protein A family.</text>
</comment>
<evidence type="ECO:0000313" key="5">
    <source>
        <dbReference type="Proteomes" id="UP001595821"/>
    </source>
</evidence>
<dbReference type="AlphaFoldDB" id="A0ABD5NZ57"/>
<gene>
    <name evidence="4" type="ORF">ACFOZ7_08415</name>
</gene>
<dbReference type="Gene3D" id="3.40.50.620">
    <property type="entry name" value="HUPs"/>
    <property type="match status" value="1"/>
</dbReference>
<evidence type="ECO:0000256" key="1">
    <source>
        <dbReference type="ARBA" id="ARBA00008791"/>
    </source>
</evidence>
<proteinExistence type="inferred from homology"/>
<organism evidence="4 5">
    <name type="scientific">Natribaculum luteum</name>
    <dbReference type="NCBI Taxonomy" id="1586232"/>
    <lineage>
        <taxon>Archaea</taxon>
        <taxon>Methanobacteriati</taxon>
        <taxon>Methanobacteriota</taxon>
        <taxon>Stenosarchaea group</taxon>
        <taxon>Halobacteria</taxon>
        <taxon>Halobacteriales</taxon>
        <taxon>Natrialbaceae</taxon>
        <taxon>Natribaculum</taxon>
    </lineage>
</organism>
<name>A0ABD5NZ57_9EURY</name>
<keyword evidence="2" id="KW-0175">Coiled coil</keyword>
<feature type="coiled-coil region" evidence="2">
    <location>
        <begin position="52"/>
        <end position="80"/>
    </location>
</feature>
<dbReference type="SUPFAM" id="SSF52402">
    <property type="entry name" value="Adenine nucleotide alpha hydrolases-like"/>
    <property type="match status" value="1"/>
</dbReference>
<dbReference type="InterPro" id="IPR006015">
    <property type="entry name" value="Universal_stress_UspA"/>
</dbReference>
<dbReference type="InterPro" id="IPR006016">
    <property type="entry name" value="UspA"/>
</dbReference>
<dbReference type="PRINTS" id="PR01438">
    <property type="entry name" value="UNVRSLSTRESS"/>
</dbReference>
<comment type="caution">
    <text evidence="4">The sequence shown here is derived from an EMBL/GenBank/DDBJ whole genome shotgun (WGS) entry which is preliminary data.</text>
</comment>
<evidence type="ECO:0000256" key="2">
    <source>
        <dbReference type="SAM" id="Coils"/>
    </source>
</evidence>
<dbReference type="InterPro" id="IPR014729">
    <property type="entry name" value="Rossmann-like_a/b/a_fold"/>
</dbReference>
<dbReference type="Pfam" id="PF00582">
    <property type="entry name" value="Usp"/>
    <property type="match status" value="1"/>
</dbReference>
<dbReference type="PANTHER" id="PTHR46268:SF6">
    <property type="entry name" value="UNIVERSAL STRESS PROTEIN UP12"/>
    <property type="match status" value="1"/>
</dbReference>